<dbReference type="InterPro" id="IPR006016">
    <property type="entry name" value="UspA"/>
</dbReference>
<evidence type="ECO:0000256" key="1">
    <source>
        <dbReference type="ARBA" id="ARBA00008791"/>
    </source>
</evidence>
<dbReference type="PANTHER" id="PTHR46268">
    <property type="entry name" value="STRESS RESPONSE PROTEIN NHAX"/>
    <property type="match status" value="1"/>
</dbReference>
<dbReference type="Gene3D" id="3.40.50.620">
    <property type="entry name" value="HUPs"/>
    <property type="match status" value="2"/>
</dbReference>
<dbReference type="InterPro" id="IPR006015">
    <property type="entry name" value="Universal_stress_UspA"/>
</dbReference>
<reference evidence="3 4" key="1">
    <citation type="submission" date="2019-10" db="EMBL/GenBank/DDBJ databases">
        <title>Draft Genome Sequence of Cytophagaceae sp. SJW1-29.</title>
        <authorList>
            <person name="Choi A."/>
        </authorList>
    </citation>
    <scope>NUCLEOTIDE SEQUENCE [LARGE SCALE GENOMIC DNA]</scope>
    <source>
        <strain evidence="3 4">SJW1-29</strain>
    </source>
</reference>
<feature type="domain" description="UspA" evidence="2">
    <location>
        <begin position="1"/>
        <end position="150"/>
    </location>
</feature>
<name>A0A7C9BBU6_9BACT</name>
<dbReference type="CDD" id="cd00293">
    <property type="entry name" value="USP-like"/>
    <property type="match status" value="1"/>
</dbReference>
<dbReference type="SUPFAM" id="SSF52402">
    <property type="entry name" value="Adenine nucleotide alpha hydrolases-like"/>
    <property type="match status" value="2"/>
</dbReference>
<sequence>MKTILIPIDLSSRSYHTAHFGLELAHQLGGSVLLLHVVHPSPSAPSLSIPMVEMDSDSRKSSSYDQLTTDLQHFEDELNDYRREAGMLDVKISSRMVVGQPVEAILEVAHSEHPAFVVMGTVGASNAWDKMVGSVSSAVAQEVRRPLWILPNATRLNTLRKFAYFAELAGSEVSCIDQVLDLGEKLRARVNVVHVSPVEEEDFLEAEAITEMFEVSYAAKRITFQNLMFDTVADGIETYVKLHWPDAVVLAHRDWGMVARLFHRSAIRQLALTTRRPLLILQKQN</sequence>
<evidence type="ECO:0000259" key="2">
    <source>
        <dbReference type="Pfam" id="PF00582"/>
    </source>
</evidence>
<gene>
    <name evidence="3" type="ORF">GBK04_00470</name>
</gene>
<dbReference type="PRINTS" id="PR01438">
    <property type="entry name" value="UNVRSLSTRESS"/>
</dbReference>
<dbReference type="EMBL" id="WHLY01000001">
    <property type="protein sequence ID" value="MPR31860.1"/>
    <property type="molecule type" value="Genomic_DNA"/>
</dbReference>
<protein>
    <recommendedName>
        <fullName evidence="2">UspA domain-containing protein</fullName>
    </recommendedName>
</protein>
<organism evidence="3 4">
    <name type="scientific">Salmonirosea aquatica</name>
    <dbReference type="NCBI Taxonomy" id="2654236"/>
    <lineage>
        <taxon>Bacteria</taxon>
        <taxon>Pseudomonadati</taxon>
        <taxon>Bacteroidota</taxon>
        <taxon>Cytophagia</taxon>
        <taxon>Cytophagales</taxon>
        <taxon>Spirosomataceae</taxon>
        <taxon>Salmonirosea</taxon>
    </lineage>
</organism>
<dbReference type="Proteomes" id="UP000479293">
    <property type="component" value="Unassembled WGS sequence"/>
</dbReference>
<accession>A0A7C9BBU6</accession>
<evidence type="ECO:0000313" key="3">
    <source>
        <dbReference type="EMBL" id="MPR31860.1"/>
    </source>
</evidence>
<dbReference type="RefSeq" id="WP_152755897.1">
    <property type="nucleotide sequence ID" value="NZ_WHLY01000001.1"/>
</dbReference>
<dbReference type="PANTHER" id="PTHR46268:SF6">
    <property type="entry name" value="UNIVERSAL STRESS PROTEIN UP12"/>
    <property type="match status" value="1"/>
</dbReference>
<proteinExistence type="inferred from homology"/>
<dbReference type="Pfam" id="PF00582">
    <property type="entry name" value="Usp"/>
    <property type="match status" value="1"/>
</dbReference>
<evidence type="ECO:0000313" key="4">
    <source>
        <dbReference type="Proteomes" id="UP000479293"/>
    </source>
</evidence>
<dbReference type="AlphaFoldDB" id="A0A7C9BBU6"/>
<keyword evidence="4" id="KW-1185">Reference proteome</keyword>
<dbReference type="InterPro" id="IPR014729">
    <property type="entry name" value="Rossmann-like_a/b/a_fold"/>
</dbReference>
<comment type="similarity">
    <text evidence="1">Belongs to the universal stress protein A family.</text>
</comment>
<comment type="caution">
    <text evidence="3">The sequence shown here is derived from an EMBL/GenBank/DDBJ whole genome shotgun (WGS) entry which is preliminary data.</text>
</comment>